<evidence type="ECO:0000313" key="2">
    <source>
        <dbReference type="Proteomes" id="UP001467690"/>
    </source>
</evidence>
<organism evidence="1 2">
    <name type="scientific">Catenovulum sediminis</name>
    <dbReference type="NCBI Taxonomy" id="1740262"/>
    <lineage>
        <taxon>Bacteria</taxon>
        <taxon>Pseudomonadati</taxon>
        <taxon>Pseudomonadota</taxon>
        <taxon>Gammaproteobacteria</taxon>
        <taxon>Alteromonadales</taxon>
        <taxon>Alteromonadaceae</taxon>
        <taxon>Catenovulum</taxon>
    </lineage>
</organism>
<evidence type="ECO:0000313" key="1">
    <source>
        <dbReference type="EMBL" id="MER2491110.1"/>
    </source>
</evidence>
<dbReference type="EMBL" id="JBELOE010000083">
    <property type="protein sequence ID" value="MER2491110.1"/>
    <property type="molecule type" value="Genomic_DNA"/>
</dbReference>
<dbReference type="Proteomes" id="UP001467690">
    <property type="component" value="Unassembled WGS sequence"/>
</dbReference>
<reference evidence="1 2" key="1">
    <citation type="submission" date="2024-06" db="EMBL/GenBank/DDBJ databases">
        <authorList>
            <person name="Chen R.Y."/>
        </authorList>
    </citation>
    <scope>NUCLEOTIDE SEQUENCE [LARGE SCALE GENOMIC DNA]</scope>
    <source>
        <strain evidence="1 2">D2</strain>
    </source>
</reference>
<proteinExistence type="predicted"/>
<protein>
    <submittedName>
        <fullName evidence="1">Uncharacterized protein</fullName>
    </submittedName>
</protein>
<accession>A0ABV1RDW8</accession>
<gene>
    <name evidence="1" type="ORF">ABS311_04365</name>
</gene>
<name>A0ABV1RDW8_9ALTE</name>
<keyword evidence="2" id="KW-1185">Reference proteome</keyword>
<comment type="caution">
    <text evidence="1">The sequence shown here is derived from an EMBL/GenBank/DDBJ whole genome shotgun (WGS) entry which is preliminary data.</text>
</comment>
<sequence>MKNTGMLRSKVFELGNDLVQQRLALLQLSEQLQAKPSSKGTQQP</sequence>
<dbReference type="RefSeq" id="WP_350400824.1">
    <property type="nucleotide sequence ID" value="NZ_JBELOE010000083.1"/>
</dbReference>